<feature type="DNA-binding region" description="Homeobox" evidence="9">
    <location>
        <begin position="58"/>
        <end position="117"/>
    </location>
</feature>
<keyword evidence="5 9" id="KW-0238">DNA-binding</keyword>
<feature type="non-terminal residue" evidence="15">
    <location>
        <position position="1"/>
    </location>
</feature>
<dbReference type="Proteomes" id="UP000324897">
    <property type="component" value="Unassembled WGS sequence"/>
</dbReference>
<evidence type="ECO:0000256" key="12">
    <source>
        <dbReference type="SAM" id="MobiDB-lite"/>
    </source>
</evidence>
<dbReference type="Pfam" id="PF01852">
    <property type="entry name" value="START"/>
    <property type="match status" value="1"/>
</dbReference>
<dbReference type="InterPro" id="IPR042160">
    <property type="entry name" value="HD-Zip_IV"/>
</dbReference>
<dbReference type="AlphaFoldDB" id="A0A5J9T1X5"/>
<dbReference type="InterPro" id="IPR009057">
    <property type="entry name" value="Homeodomain-like_sf"/>
</dbReference>
<evidence type="ECO:0000313" key="15">
    <source>
        <dbReference type="EMBL" id="TVU05325.1"/>
    </source>
</evidence>
<dbReference type="InterPro" id="IPR017970">
    <property type="entry name" value="Homeobox_CS"/>
</dbReference>
<dbReference type="PROSITE" id="PS00027">
    <property type="entry name" value="HOMEOBOX_1"/>
    <property type="match status" value="1"/>
</dbReference>
<dbReference type="PROSITE" id="PS50071">
    <property type="entry name" value="HOMEOBOX_2"/>
    <property type="match status" value="1"/>
</dbReference>
<evidence type="ECO:0000259" key="14">
    <source>
        <dbReference type="PROSITE" id="PS50848"/>
    </source>
</evidence>
<evidence type="ECO:0000313" key="16">
    <source>
        <dbReference type="Proteomes" id="UP000324897"/>
    </source>
</evidence>
<evidence type="ECO:0000256" key="9">
    <source>
        <dbReference type="PROSITE-ProRule" id="PRU00108"/>
    </source>
</evidence>
<protein>
    <recommendedName>
        <fullName evidence="17">Homeobox domain-containing protein</fullName>
    </recommendedName>
</protein>
<dbReference type="CDD" id="cd00086">
    <property type="entry name" value="homeodomain"/>
    <property type="match status" value="1"/>
</dbReference>
<dbReference type="GO" id="GO:0005634">
    <property type="term" value="C:nucleus"/>
    <property type="evidence" value="ECO:0007669"/>
    <property type="project" value="UniProtKB-SubCell"/>
</dbReference>
<dbReference type="GO" id="GO:0000981">
    <property type="term" value="F:DNA-binding transcription factor activity, RNA polymerase II-specific"/>
    <property type="evidence" value="ECO:0007669"/>
    <property type="project" value="InterPro"/>
</dbReference>
<feature type="region of interest" description="Disordered" evidence="12">
    <location>
        <begin position="1"/>
        <end position="61"/>
    </location>
</feature>
<keyword evidence="7" id="KW-0804">Transcription</keyword>
<dbReference type="EMBL" id="RWGY01000051">
    <property type="protein sequence ID" value="TVU05325.1"/>
    <property type="molecule type" value="Genomic_DNA"/>
</dbReference>
<comment type="caution">
    <text evidence="15">The sequence shown here is derived from an EMBL/GenBank/DDBJ whole genome shotgun (WGS) entry which is preliminary data.</text>
</comment>
<dbReference type="SMART" id="SM00389">
    <property type="entry name" value="HOX"/>
    <property type="match status" value="1"/>
</dbReference>
<comment type="subcellular location">
    <subcellularLocation>
        <location evidence="1 9 10">Nucleus</location>
    </subcellularLocation>
</comment>
<feature type="domain" description="Homeobox" evidence="13">
    <location>
        <begin position="56"/>
        <end position="116"/>
    </location>
</feature>
<keyword evidence="4 11" id="KW-0175">Coiled coil</keyword>
<keyword evidence="3" id="KW-0805">Transcription regulation</keyword>
<dbReference type="PROSITE" id="PS50848">
    <property type="entry name" value="START"/>
    <property type="match status" value="1"/>
</dbReference>
<accession>A0A5J9T1X5</accession>
<evidence type="ECO:0000256" key="1">
    <source>
        <dbReference type="ARBA" id="ARBA00004123"/>
    </source>
</evidence>
<evidence type="ECO:0000256" key="3">
    <source>
        <dbReference type="ARBA" id="ARBA00023015"/>
    </source>
</evidence>
<dbReference type="Pfam" id="PF25797">
    <property type="entry name" value="PDF2_C"/>
    <property type="match status" value="1"/>
</dbReference>
<dbReference type="Gene3D" id="1.10.10.60">
    <property type="entry name" value="Homeodomain-like"/>
    <property type="match status" value="1"/>
</dbReference>
<feature type="coiled-coil region" evidence="11">
    <location>
        <begin position="122"/>
        <end position="184"/>
    </location>
</feature>
<organism evidence="15 16">
    <name type="scientific">Eragrostis curvula</name>
    <name type="common">weeping love grass</name>
    <dbReference type="NCBI Taxonomy" id="38414"/>
    <lineage>
        <taxon>Eukaryota</taxon>
        <taxon>Viridiplantae</taxon>
        <taxon>Streptophyta</taxon>
        <taxon>Embryophyta</taxon>
        <taxon>Tracheophyta</taxon>
        <taxon>Spermatophyta</taxon>
        <taxon>Magnoliopsida</taxon>
        <taxon>Liliopsida</taxon>
        <taxon>Poales</taxon>
        <taxon>Poaceae</taxon>
        <taxon>PACMAD clade</taxon>
        <taxon>Chloridoideae</taxon>
        <taxon>Eragrostideae</taxon>
        <taxon>Eragrostidinae</taxon>
        <taxon>Eragrostis</taxon>
    </lineage>
</organism>
<dbReference type="GO" id="GO:0003677">
    <property type="term" value="F:DNA binding"/>
    <property type="evidence" value="ECO:0007669"/>
    <property type="project" value="UniProtKB-UniRule"/>
</dbReference>
<comment type="similarity">
    <text evidence="2">Belongs to the HD-ZIP homeobox family. Class IV subfamily.</text>
</comment>
<dbReference type="InterPro" id="IPR001356">
    <property type="entry name" value="HD"/>
</dbReference>
<dbReference type="SUPFAM" id="SSF55961">
    <property type="entry name" value="Bet v1-like"/>
    <property type="match status" value="2"/>
</dbReference>
<evidence type="ECO:0000256" key="10">
    <source>
        <dbReference type="RuleBase" id="RU000682"/>
    </source>
</evidence>
<dbReference type="SUPFAM" id="SSF46689">
    <property type="entry name" value="Homeodomain-like"/>
    <property type="match status" value="1"/>
</dbReference>
<sequence length="698" mass="76821">QSDTSEKSSSSNQPEIPHATNGGARALRPNELDSSVSIYSKQIRADGPSDGPDGSQAKKKRLHRFTSHQSEILEGFFSAVKHPNENERQQLSETTGLSENQVKFWFQNKRTQVKSLKGKEENYRLKAENVILKDENKRLKQAEMTISCPSCSGNSRKLPILQEIERLKSENGWIQQELARLNSELPMNSNAPRRIFQHGSSSGSVVVLQDEQMLAEIARIAVQEFVSFASSSGPMWLSVSGDSLETLNKMAYDWAFPWQNSAMGLKMKTTRANAVVMLDSQNVVGFLMDAESYGTYFPGIMFGATATKVYNWPSDRNAGYDGAMELLMAEVVFPSPLIPAKKCSFLRYCKNLENGATAIIDISVESLPGNFLKCWKMASGLLIQPVTPGSCKVTAIEHVPVEDAGIHDLFKLCLSGLLFGARRWVVSMARQCARIRDVYHVTNSPMGAGRKWRQIILKMADTLLANYSGGIAGIPTEAWTVQCGKGVEEDIKVVYKRNDDGSNTAVVCASASFLLPLPMRRVFDLLKNNLLRVKWDVLIEGGSVKEEVRVGNAVGSDDSISILHVKHGSVGDTKMILQNSSYDASGSFLVYSSLDDQLIDKIMSPGGNQEMGNVRLYPTGFFHVPIADAAQASAAIGEAGRTVMTAGFQIPMKLARGTGLCPRQVSSAIRTMSDRIQNVKDMLPTMRNFVLSYQELIS</sequence>
<evidence type="ECO:0000259" key="13">
    <source>
        <dbReference type="PROSITE" id="PS50071"/>
    </source>
</evidence>
<keyword evidence="16" id="KW-1185">Reference proteome</keyword>
<keyword evidence="6 9" id="KW-0371">Homeobox</keyword>
<dbReference type="Pfam" id="PF00046">
    <property type="entry name" value="Homeodomain"/>
    <property type="match status" value="1"/>
</dbReference>
<dbReference type="SMART" id="SM00234">
    <property type="entry name" value="START"/>
    <property type="match status" value="1"/>
</dbReference>
<evidence type="ECO:0000256" key="5">
    <source>
        <dbReference type="ARBA" id="ARBA00023125"/>
    </source>
</evidence>
<evidence type="ECO:0000256" key="2">
    <source>
        <dbReference type="ARBA" id="ARBA00006789"/>
    </source>
</evidence>
<evidence type="ECO:0000256" key="7">
    <source>
        <dbReference type="ARBA" id="ARBA00023163"/>
    </source>
</evidence>
<gene>
    <name evidence="15" type="ORF">EJB05_48483</name>
</gene>
<dbReference type="OrthoDB" id="6159439at2759"/>
<feature type="domain" description="START" evidence="14">
    <location>
        <begin position="207"/>
        <end position="437"/>
    </location>
</feature>
<evidence type="ECO:0000256" key="8">
    <source>
        <dbReference type="ARBA" id="ARBA00023242"/>
    </source>
</evidence>
<reference evidence="15 16" key="1">
    <citation type="journal article" date="2019" name="Sci. Rep.">
        <title>A high-quality genome of Eragrostis curvula grass provides insights into Poaceae evolution and supports new strategies to enhance forage quality.</title>
        <authorList>
            <person name="Carballo J."/>
            <person name="Santos B.A.C.M."/>
            <person name="Zappacosta D."/>
            <person name="Garbus I."/>
            <person name="Selva J.P."/>
            <person name="Gallo C.A."/>
            <person name="Diaz A."/>
            <person name="Albertini E."/>
            <person name="Caccamo M."/>
            <person name="Echenique V."/>
        </authorList>
    </citation>
    <scope>NUCLEOTIDE SEQUENCE [LARGE SCALE GENOMIC DNA]</scope>
    <source>
        <strain evidence="16">cv. Victoria</strain>
        <tissue evidence="15">Leaf</tissue>
    </source>
</reference>
<keyword evidence="8 9" id="KW-0539">Nucleus</keyword>
<dbReference type="InterPro" id="IPR002913">
    <property type="entry name" value="START_lipid-bd_dom"/>
</dbReference>
<evidence type="ECO:0000256" key="11">
    <source>
        <dbReference type="SAM" id="Coils"/>
    </source>
</evidence>
<dbReference type="PANTHER" id="PTHR45654:SF2">
    <property type="entry name" value="HOMEOBOX-LEUCINE ZIPPER PROTEIN TF1"/>
    <property type="match status" value="1"/>
</dbReference>
<proteinExistence type="inferred from homology"/>
<dbReference type="PANTHER" id="PTHR45654">
    <property type="entry name" value="HOMEOBOX-LEUCINE ZIPPER PROTEIN MERISTEM L1"/>
    <property type="match status" value="1"/>
</dbReference>
<evidence type="ECO:0008006" key="17">
    <source>
        <dbReference type="Google" id="ProtNLM"/>
    </source>
</evidence>
<dbReference type="Gramene" id="TVU05325">
    <property type="protein sequence ID" value="TVU05325"/>
    <property type="gene ID" value="EJB05_48483"/>
</dbReference>
<evidence type="ECO:0000256" key="6">
    <source>
        <dbReference type="ARBA" id="ARBA00023155"/>
    </source>
</evidence>
<name>A0A5J9T1X5_9POAL</name>
<dbReference type="GO" id="GO:0008289">
    <property type="term" value="F:lipid binding"/>
    <property type="evidence" value="ECO:0007669"/>
    <property type="project" value="InterPro"/>
</dbReference>
<dbReference type="InterPro" id="IPR057993">
    <property type="entry name" value="HD-Zip_IV_C"/>
</dbReference>
<evidence type="ECO:0000256" key="4">
    <source>
        <dbReference type="ARBA" id="ARBA00023054"/>
    </source>
</evidence>